<dbReference type="Pfam" id="PF01370">
    <property type="entry name" value="Epimerase"/>
    <property type="match status" value="1"/>
</dbReference>
<protein>
    <recommendedName>
        <fullName evidence="2">NAD-dependent epimerase/dehydratase domain-containing protein</fullName>
    </recommendedName>
</protein>
<dbReference type="EMBL" id="JFBM01000004">
    <property type="protein sequence ID" value="KFU82078.1"/>
    <property type="molecule type" value="Genomic_DNA"/>
</dbReference>
<dbReference type="InterPro" id="IPR001509">
    <property type="entry name" value="Epimerase_deHydtase"/>
</dbReference>
<evidence type="ECO:0000313" key="3">
    <source>
        <dbReference type="EMBL" id="KFU82078.1"/>
    </source>
</evidence>
<dbReference type="AlphaFoldDB" id="A0A2P2FZC3"/>
<comment type="caution">
    <text evidence="3">The sequence shown here is derived from an EMBL/GenBank/DDBJ whole genome shotgun (WGS) entry which is preliminary data.</text>
</comment>
<comment type="similarity">
    <text evidence="1">Belongs to the NAD(P)-dependent epimerase/dehydratase family.</text>
</comment>
<dbReference type="Gene3D" id="3.40.50.720">
    <property type="entry name" value="NAD(P)-binding Rossmann-like Domain"/>
    <property type="match status" value="1"/>
</dbReference>
<dbReference type="Gene3D" id="3.90.25.10">
    <property type="entry name" value="UDP-galactose 4-epimerase, domain 1"/>
    <property type="match status" value="1"/>
</dbReference>
<dbReference type="Proteomes" id="UP000256220">
    <property type="component" value="Unassembled WGS sequence"/>
</dbReference>
<gene>
    <name evidence="3" type="ORF">BB31_06995</name>
</gene>
<dbReference type="PANTHER" id="PTHR43000">
    <property type="entry name" value="DTDP-D-GLUCOSE 4,6-DEHYDRATASE-RELATED"/>
    <property type="match status" value="1"/>
</dbReference>
<evidence type="ECO:0000313" key="4">
    <source>
        <dbReference type="Proteomes" id="UP000256220"/>
    </source>
</evidence>
<dbReference type="InterPro" id="IPR036291">
    <property type="entry name" value="NAD(P)-bd_dom_sf"/>
</dbReference>
<organism evidence="3 4">
    <name type="scientific">Amycolatopsis lurida NRRL 2430</name>
    <dbReference type="NCBI Taxonomy" id="1460371"/>
    <lineage>
        <taxon>Bacteria</taxon>
        <taxon>Bacillati</taxon>
        <taxon>Actinomycetota</taxon>
        <taxon>Actinomycetes</taxon>
        <taxon>Pseudonocardiales</taxon>
        <taxon>Pseudonocardiaceae</taxon>
        <taxon>Amycolatopsis</taxon>
    </lineage>
</organism>
<proteinExistence type="inferred from homology"/>
<accession>A0A2P2FZC3</accession>
<evidence type="ECO:0000256" key="1">
    <source>
        <dbReference type="ARBA" id="ARBA00007637"/>
    </source>
</evidence>
<reference evidence="3 4" key="1">
    <citation type="journal article" date="2014" name="Genome Announc.">
        <title>Draft Genome Sequence of Amycolatopsis lurida NRRL 2430, Producer of the Glycopeptide Family Antibiotic Ristocetin.</title>
        <authorList>
            <person name="Kwun M.J."/>
            <person name="Hong H.J."/>
        </authorList>
    </citation>
    <scope>NUCLEOTIDE SEQUENCE [LARGE SCALE GENOMIC DNA]</scope>
    <source>
        <strain evidence="3 4">NRRL 2430</strain>
    </source>
</reference>
<dbReference type="RefSeq" id="WP_091597111.1">
    <property type="nucleotide sequence ID" value="NZ_JFBM01000004.1"/>
</dbReference>
<sequence length="332" mass="36698">MASYKDVLVTGGAGFIGRNMIAGMVRDGYTITALDNYKIGGKEFVDDEIRKEVNWVEGDSRDYSLIAKLTKGVDGVIHLAAPSSFLMYEEDPTDGASVTTQGFLNILEAVRRNDVGKLVYASTSAVYEGNPVPYTEEMTLAPPDLKALSKKWNEEAARQYSDRYGITAVGLRPFSVYGHDEFSKGGYANVISLFVWAALSGQTPVLWGNGQQTRDFIYVTDAGRAFQLALEADLKTDEFNVGTGLETTFNRTLDLIGSELGVDLTPRYVPTPIAIYAERLWADTRKAENILGFHPSVTVEEGIRRVIASAKEARDRWPELGTRQMYFETLPS</sequence>
<feature type="domain" description="NAD-dependent epimerase/dehydratase" evidence="2">
    <location>
        <begin position="7"/>
        <end position="242"/>
    </location>
</feature>
<evidence type="ECO:0000259" key="2">
    <source>
        <dbReference type="Pfam" id="PF01370"/>
    </source>
</evidence>
<dbReference type="SUPFAM" id="SSF51735">
    <property type="entry name" value="NAD(P)-binding Rossmann-fold domains"/>
    <property type="match status" value="1"/>
</dbReference>
<name>A0A2P2FZC3_AMYLU</name>
<keyword evidence="4" id="KW-1185">Reference proteome</keyword>